<sequence>MKGVPGSEGAHPRPAPRRLRFHLAVYGLVLCGALGVLALANGLAWFAWPLLGLAILALADVAWLSWQRHMGRWKDEEA</sequence>
<keyword evidence="1" id="KW-1133">Transmembrane helix</keyword>
<comment type="caution">
    <text evidence="2">The sequence shown here is derived from an EMBL/GenBank/DDBJ whole genome shotgun (WGS) entry which is preliminary data.</text>
</comment>
<name>A0A9W6SIZ3_9ACTN</name>
<keyword evidence="3" id="KW-1185">Reference proteome</keyword>
<evidence type="ECO:0000313" key="3">
    <source>
        <dbReference type="Proteomes" id="UP001165079"/>
    </source>
</evidence>
<proteinExistence type="predicted"/>
<organism evidence="2 3">
    <name type="scientific">Actinorhabdospora filicis</name>
    <dbReference type="NCBI Taxonomy" id="1785913"/>
    <lineage>
        <taxon>Bacteria</taxon>
        <taxon>Bacillati</taxon>
        <taxon>Actinomycetota</taxon>
        <taxon>Actinomycetes</taxon>
        <taxon>Micromonosporales</taxon>
        <taxon>Micromonosporaceae</taxon>
        <taxon>Actinorhabdospora</taxon>
    </lineage>
</organism>
<dbReference type="AlphaFoldDB" id="A0A9W6SIZ3"/>
<accession>A0A9W6SIZ3</accession>
<keyword evidence="1" id="KW-0472">Membrane</keyword>
<reference evidence="2" key="1">
    <citation type="submission" date="2023-03" db="EMBL/GenBank/DDBJ databases">
        <title>Actinorhabdospora filicis NBRC 111898.</title>
        <authorList>
            <person name="Ichikawa N."/>
            <person name="Sato H."/>
            <person name="Tonouchi N."/>
        </authorList>
    </citation>
    <scope>NUCLEOTIDE SEQUENCE</scope>
    <source>
        <strain evidence="2">NBRC 111898</strain>
    </source>
</reference>
<protein>
    <submittedName>
        <fullName evidence="2">Uncharacterized protein</fullName>
    </submittedName>
</protein>
<dbReference type="EMBL" id="BSTX01000001">
    <property type="protein sequence ID" value="GLZ76682.1"/>
    <property type="molecule type" value="Genomic_DNA"/>
</dbReference>
<dbReference type="Proteomes" id="UP001165079">
    <property type="component" value="Unassembled WGS sequence"/>
</dbReference>
<evidence type="ECO:0000256" key="1">
    <source>
        <dbReference type="SAM" id="Phobius"/>
    </source>
</evidence>
<gene>
    <name evidence="2" type="ORF">Afil01_14890</name>
</gene>
<keyword evidence="1" id="KW-0812">Transmembrane</keyword>
<feature type="transmembrane region" description="Helical" evidence="1">
    <location>
        <begin position="21"/>
        <end position="40"/>
    </location>
</feature>
<evidence type="ECO:0000313" key="2">
    <source>
        <dbReference type="EMBL" id="GLZ76682.1"/>
    </source>
</evidence>
<dbReference type="RefSeq" id="WP_285661846.1">
    <property type="nucleotide sequence ID" value="NZ_BSTX01000001.1"/>
</dbReference>
<feature type="transmembrane region" description="Helical" evidence="1">
    <location>
        <begin position="46"/>
        <end position="66"/>
    </location>
</feature>